<name>M2SLX6_COCSN</name>
<evidence type="ECO:0000313" key="2">
    <source>
        <dbReference type="Proteomes" id="UP000016934"/>
    </source>
</evidence>
<dbReference type="GeneID" id="19137398"/>
<reference evidence="2" key="2">
    <citation type="journal article" date="2013" name="PLoS Genet.">
        <title>Comparative genome structure, secondary metabolite, and effector coding capacity across Cochliobolus pathogens.</title>
        <authorList>
            <person name="Condon B.J."/>
            <person name="Leng Y."/>
            <person name="Wu D."/>
            <person name="Bushley K.E."/>
            <person name="Ohm R.A."/>
            <person name="Otillar R."/>
            <person name="Martin J."/>
            <person name="Schackwitz W."/>
            <person name="Grimwood J."/>
            <person name="MohdZainudin N."/>
            <person name="Xue C."/>
            <person name="Wang R."/>
            <person name="Manning V.A."/>
            <person name="Dhillon B."/>
            <person name="Tu Z.J."/>
            <person name="Steffenson B.J."/>
            <person name="Salamov A."/>
            <person name="Sun H."/>
            <person name="Lowry S."/>
            <person name="LaButti K."/>
            <person name="Han J."/>
            <person name="Copeland A."/>
            <person name="Lindquist E."/>
            <person name="Barry K."/>
            <person name="Schmutz J."/>
            <person name="Baker S.E."/>
            <person name="Ciuffetti L.M."/>
            <person name="Grigoriev I.V."/>
            <person name="Zhong S."/>
            <person name="Turgeon B.G."/>
        </authorList>
    </citation>
    <scope>NUCLEOTIDE SEQUENCE [LARGE SCALE GENOMIC DNA]</scope>
    <source>
        <strain evidence="2">ND90Pr / ATCC 201652</strain>
    </source>
</reference>
<organism evidence="1 2">
    <name type="scientific">Cochliobolus sativus (strain ND90Pr / ATCC 201652)</name>
    <name type="common">Common root rot and spot blotch fungus</name>
    <name type="synonym">Bipolaris sorokiniana</name>
    <dbReference type="NCBI Taxonomy" id="665912"/>
    <lineage>
        <taxon>Eukaryota</taxon>
        <taxon>Fungi</taxon>
        <taxon>Dikarya</taxon>
        <taxon>Ascomycota</taxon>
        <taxon>Pezizomycotina</taxon>
        <taxon>Dothideomycetes</taxon>
        <taxon>Pleosporomycetidae</taxon>
        <taxon>Pleosporales</taxon>
        <taxon>Pleosporineae</taxon>
        <taxon>Pleosporaceae</taxon>
        <taxon>Bipolaris</taxon>
    </lineage>
</organism>
<dbReference type="EMBL" id="KB445645">
    <property type="protein sequence ID" value="EMD63300.1"/>
    <property type="molecule type" value="Genomic_DNA"/>
</dbReference>
<dbReference type="RefSeq" id="XP_007701488.1">
    <property type="nucleotide sequence ID" value="XM_007703298.1"/>
</dbReference>
<dbReference type="KEGG" id="bsc:COCSADRAFT_339910"/>
<keyword evidence="2" id="KW-1185">Reference proteome</keyword>
<protein>
    <submittedName>
        <fullName evidence="1">Uncharacterized protein</fullName>
    </submittedName>
</protein>
<dbReference type="AlphaFoldDB" id="M2SLX6"/>
<sequence length="84" mass="9233">MKHEIITISAKKQADGTDHTCVGHCVSRYGAIFAQYVIALVVYLRAPPVHKRLPSNSKDVAESLKIVTTKSSTYHPITKTIPIS</sequence>
<gene>
    <name evidence="1" type="ORF">COCSADRAFT_339910</name>
</gene>
<evidence type="ECO:0000313" key="1">
    <source>
        <dbReference type="EMBL" id="EMD63300.1"/>
    </source>
</evidence>
<proteinExistence type="predicted"/>
<dbReference type="Proteomes" id="UP000016934">
    <property type="component" value="Unassembled WGS sequence"/>
</dbReference>
<dbReference type="HOGENOM" id="CLU_2527306_0_0_1"/>
<accession>M2SLX6</accession>
<reference evidence="1 2" key="1">
    <citation type="journal article" date="2012" name="PLoS Pathog.">
        <title>Diverse lifestyles and strategies of plant pathogenesis encoded in the genomes of eighteen Dothideomycetes fungi.</title>
        <authorList>
            <person name="Ohm R.A."/>
            <person name="Feau N."/>
            <person name="Henrissat B."/>
            <person name="Schoch C.L."/>
            <person name="Horwitz B.A."/>
            <person name="Barry K.W."/>
            <person name="Condon B.J."/>
            <person name="Copeland A.C."/>
            <person name="Dhillon B."/>
            <person name="Glaser F."/>
            <person name="Hesse C.N."/>
            <person name="Kosti I."/>
            <person name="LaButti K."/>
            <person name="Lindquist E.A."/>
            <person name="Lucas S."/>
            <person name="Salamov A.A."/>
            <person name="Bradshaw R.E."/>
            <person name="Ciuffetti L."/>
            <person name="Hamelin R.C."/>
            <person name="Kema G.H.J."/>
            <person name="Lawrence C."/>
            <person name="Scott J.A."/>
            <person name="Spatafora J.W."/>
            <person name="Turgeon B.G."/>
            <person name="de Wit P.J.G.M."/>
            <person name="Zhong S."/>
            <person name="Goodwin S.B."/>
            <person name="Grigoriev I.V."/>
        </authorList>
    </citation>
    <scope>NUCLEOTIDE SEQUENCE [LARGE SCALE GENOMIC DNA]</scope>
    <source>
        <strain evidence="2">ND90Pr / ATCC 201652</strain>
    </source>
</reference>